<keyword evidence="1" id="KW-1133">Transmembrane helix</keyword>
<dbReference type="RefSeq" id="WP_312645362.1">
    <property type="nucleotide sequence ID" value="NZ_CP116967.1"/>
</dbReference>
<dbReference type="Pfam" id="PF10947">
    <property type="entry name" value="DUF2628"/>
    <property type="match status" value="1"/>
</dbReference>
<dbReference type="KEGG" id="nall:PP769_03775"/>
<organism evidence="2 3">
    <name type="scientific">Candidatus Nitrospira allomarina</name>
    <dbReference type="NCBI Taxonomy" id="3020900"/>
    <lineage>
        <taxon>Bacteria</taxon>
        <taxon>Pseudomonadati</taxon>
        <taxon>Nitrospirota</taxon>
        <taxon>Nitrospiria</taxon>
        <taxon>Nitrospirales</taxon>
        <taxon>Nitrospiraceae</taxon>
        <taxon>Nitrospira</taxon>
    </lineage>
</organism>
<reference evidence="2 3" key="1">
    <citation type="submission" date="2023-01" db="EMBL/GenBank/DDBJ databases">
        <title>Cultivation and genomic characterization of new, ubiquitous marine nitrite-oxidizing bacteria from the Nitrospirales.</title>
        <authorList>
            <person name="Mueller A.J."/>
            <person name="Daebeler A."/>
            <person name="Herbold C.W."/>
            <person name="Kirkegaard R.H."/>
            <person name="Daims H."/>
        </authorList>
    </citation>
    <scope>NUCLEOTIDE SEQUENCE [LARGE SCALE GENOMIC DNA]</scope>
    <source>
        <strain evidence="2 3">VA</strain>
    </source>
</reference>
<feature type="transmembrane region" description="Helical" evidence="1">
    <location>
        <begin position="191"/>
        <end position="212"/>
    </location>
</feature>
<proteinExistence type="predicted"/>
<dbReference type="Proteomes" id="UP001302719">
    <property type="component" value="Chromosome"/>
</dbReference>
<keyword evidence="1" id="KW-0472">Membrane</keyword>
<dbReference type="AlphaFoldDB" id="A0AA96GF56"/>
<evidence type="ECO:0000313" key="3">
    <source>
        <dbReference type="Proteomes" id="UP001302719"/>
    </source>
</evidence>
<gene>
    <name evidence="2" type="ORF">PP769_03775</name>
</gene>
<sequence>MRPCPSCLQENPDTANFCLQCGQALGSPSLETAAEANPEGLGTRIPPTQSQLWETFIGPSKSIQFSVKAGWVWRSAFLYYKEKFENIETPQGPRFVLSWNWPAALFDSFLWFLYRKMYLFALLYAVAPALAIFMTGDVMVGIVSRILAGASANYLYYWHVKDKVQRIMAMPSLDDTSRAHLIQEEGGVQPYVLWLGVVLHVLMLGLLAAAIVQGPPVQEPLGGTEGRPSQKFF</sequence>
<dbReference type="EMBL" id="CP116967">
    <property type="protein sequence ID" value="WNM58895.1"/>
    <property type="molecule type" value="Genomic_DNA"/>
</dbReference>
<protein>
    <submittedName>
        <fullName evidence="2">DUF2628 domain-containing protein</fullName>
    </submittedName>
</protein>
<accession>A0AA96GF56</accession>
<feature type="transmembrane region" description="Helical" evidence="1">
    <location>
        <begin position="142"/>
        <end position="160"/>
    </location>
</feature>
<evidence type="ECO:0000313" key="2">
    <source>
        <dbReference type="EMBL" id="WNM58895.1"/>
    </source>
</evidence>
<evidence type="ECO:0000256" key="1">
    <source>
        <dbReference type="SAM" id="Phobius"/>
    </source>
</evidence>
<keyword evidence="3" id="KW-1185">Reference proteome</keyword>
<keyword evidence="1" id="KW-0812">Transmembrane</keyword>
<dbReference type="InterPro" id="IPR024399">
    <property type="entry name" value="DUF2628"/>
</dbReference>
<name>A0AA96GF56_9BACT</name>
<feature type="transmembrane region" description="Helical" evidence="1">
    <location>
        <begin position="117"/>
        <end position="136"/>
    </location>
</feature>